<evidence type="ECO:0000256" key="3">
    <source>
        <dbReference type="ARBA" id="ARBA00023002"/>
    </source>
</evidence>
<comment type="caution">
    <text evidence="8">The sequence shown here is derived from an EMBL/GenBank/DDBJ whole genome shotgun (WGS) entry which is preliminary data.</text>
</comment>
<evidence type="ECO:0000313" key="8">
    <source>
        <dbReference type="EMBL" id="NVZ10231.1"/>
    </source>
</evidence>
<evidence type="ECO:0000256" key="6">
    <source>
        <dbReference type="HAMAP-Rule" id="MF_01216"/>
    </source>
</evidence>
<dbReference type="GO" id="GO:0010181">
    <property type="term" value="F:FMN binding"/>
    <property type="evidence" value="ECO:0007669"/>
    <property type="project" value="UniProtKB-UniRule"/>
</dbReference>
<reference evidence="8 9" key="1">
    <citation type="submission" date="2020-06" db="EMBL/GenBank/DDBJ databases">
        <title>Whole-genome sequence of Allochromatium humboldtianum DSM 21881, type strain.</title>
        <authorList>
            <person name="Kyndt J.A."/>
            <person name="Meyer T.E."/>
        </authorList>
    </citation>
    <scope>NUCLEOTIDE SEQUENCE [LARGE SCALE GENOMIC DNA]</scope>
    <source>
        <strain evidence="8 9">DSM 21881</strain>
    </source>
</reference>
<feature type="domain" description="Flavodoxin-like fold" evidence="7">
    <location>
        <begin position="3"/>
        <end position="197"/>
    </location>
</feature>
<dbReference type="Proteomes" id="UP000592294">
    <property type="component" value="Unassembled WGS sequence"/>
</dbReference>
<evidence type="ECO:0000259" key="7">
    <source>
        <dbReference type="Pfam" id="PF02525"/>
    </source>
</evidence>
<gene>
    <name evidence="6" type="primary">azoR</name>
    <name evidence="8" type="ORF">HW932_13265</name>
</gene>
<keyword evidence="3 6" id="KW-0560">Oxidoreductase</keyword>
<dbReference type="GO" id="GO:0016655">
    <property type="term" value="F:oxidoreductase activity, acting on NAD(P)H, quinone or similar compound as acceptor"/>
    <property type="evidence" value="ECO:0007669"/>
    <property type="project" value="InterPro"/>
</dbReference>
<dbReference type="GO" id="GO:0016652">
    <property type="term" value="F:oxidoreductase activity, acting on NAD(P)H as acceptor"/>
    <property type="evidence" value="ECO:0007669"/>
    <property type="project" value="UniProtKB-UniRule"/>
</dbReference>
<keyword evidence="9" id="KW-1185">Reference proteome</keyword>
<comment type="cofactor">
    <cofactor evidence="6">
        <name>FMN</name>
        <dbReference type="ChEBI" id="CHEBI:58210"/>
    </cofactor>
    <text evidence="6">Binds 1 FMN per subunit.</text>
</comment>
<dbReference type="InterPro" id="IPR023048">
    <property type="entry name" value="NADH:quinone_OxRdtase_FMN_depd"/>
</dbReference>
<keyword evidence="4 6" id="KW-0520">NAD</keyword>
<keyword evidence="1 6" id="KW-0285">Flavoprotein</keyword>
<comment type="function">
    <text evidence="6">Quinone reductase that provides resistance to thiol-specific stress caused by electrophilic quinones.</text>
</comment>
<keyword evidence="2 6" id="KW-0288">FMN</keyword>
<comment type="catalytic activity">
    <reaction evidence="6">
        <text>2 a quinone + NADH + H(+) = 2 a 1,4-benzosemiquinone + NAD(+)</text>
        <dbReference type="Rhea" id="RHEA:65952"/>
        <dbReference type="ChEBI" id="CHEBI:15378"/>
        <dbReference type="ChEBI" id="CHEBI:57540"/>
        <dbReference type="ChEBI" id="CHEBI:57945"/>
        <dbReference type="ChEBI" id="CHEBI:132124"/>
        <dbReference type="ChEBI" id="CHEBI:134225"/>
    </reaction>
</comment>
<dbReference type="SUPFAM" id="SSF52218">
    <property type="entry name" value="Flavoproteins"/>
    <property type="match status" value="1"/>
</dbReference>
<dbReference type="EC" id="1.6.5.-" evidence="6"/>
<comment type="subunit">
    <text evidence="6">Homodimer.</text>
</comment>
<protein>
    <recommendedName>
        <fullName evidence="6">FMN dependent NADH:quinone oxidoreductase</fullName>
        <ecNumber evidence="6">1.6.5.-</ecNumber>
    </recommendedName>
    <alternativeName>
        <fullName evidence="6">Azo-dye reductase</fullName>
    </alternativeName>
    <alternativeName>
        <fullName evidence="6">FMN-dependent NADH-azo compound oxidoreductase</fullName>
    </alternativeName>
    <alternativeName>
        <fullName evidence="6">FMN-dependent NADH-azoreductase</fullName>
        <ecNumber evidence="6">1.7.1.17</ecNumber>
    </alternativeName>
</protein>
<dbReference type="AlphaFoldDB" id="A0A850RL59"/>
<evidence type="ECO:0000256" key="4">
    <source>
        <dbReference type="ARBA" id="ARBA00023027"/>
    </source>
</evidence>
<dbReference type="PANTHER" id="PTHR43741">
    <property type="entry name" value="FMN-DEPENDENT NADH-AZOREDUCTASE 1"/>
    <property type="match status" value="1"/>
</dbReference>
<dbReference type="InterPro" id="IPR029039">
    <property type="entry name" value="Flavoprotein-like_sf"/>
</dbReference>
<sequence>MTHILHIDSSLFSGEGVSSTLAARLIARWRAEQPALQVTHRDLGREPIPHLDAARLTAIQTPAEQRTAEQQAIAEFAETLIRELQAAECLVLGVPMYNFGIPSPLKAWFDHVARAGVTFRYTEQGPQGLLTGKRAVILASRGGQHRGQPTDTQSSYLRTMLGFLGITDVEFVYAEALNLGQEPRRASLAAAEADLERLPLAWGGVS</sequence>
<comment type="caution">
    <text evidence="6">Lacks conserved residue(s) required for the propagation of feature annotation.</text>
</comment>
<proteinExistence type="inferred from homology"/>
<feature type="binding site" evidence="6">
    <location>
        <position position="10"/>
    </location>
    <ligand>
        <name>FMN</name>
        <dbReference type="ChEBI" id="CHEBI:58210"/>
    </ligand>
</feature>
<name>A0A850RL59_9GAMM</name>
<dbReference type="Pfam" id="PF02525">
    <property type="entry name" value="Flavodoxin_2"/>
    <property type="match status" value="1"/>
</dbReference>
<dbReference type="PANTHER" id="PTHR43741:SF2">
    <property type="entry name" value="FMN-DEPENDENT NADH:QUINONE OXIDOREDUCTASE"/>
    <property type="match status" value="1"/>
</dbReference>
<dbReference type="EMBL" id="JABZEO010000008">
    <property type="protein sequence ID" value="NVZ10231.1"/>
    <property type="molecule type" value="Genomic_DNA"/>
</dbReference>
<evidence type="ECO:0000256" key="2">
    <source>
        <dbReference type="ARBA" id="ARBA00022643"/>
    </source>
</evidence>
<comment type="catalytic activity">
    <reaction evidence="5">
        <text>N,N-dimethyl-1,4-phenylenediamine + anthranilate + 2 NAD(+) = 2-(4-dimethylaminophenyl)diazenylbenzoate + 2 NADH + 2 H(+)</text>
        <dbReference type="Rhea" id="RHEA:55872"/>
        <dbReference type="ChEBI" id="CHEBI:15378"/>
        <dbReference type="ChEBI" id="CHEBI:15783"/>
        <dbReference type="ChEBI" id="CHEBI:16567"/>
        <dbReference type="ChEBI" id="CHEBI:57540"/>
        <dbReference type="ChEBI" id="CHEBI:57945"/>
        <dbReference type="ChEBI" id="CHEBI:71579"/>
        <dbReference type="EC" id="1.7.1.17"/>
    </reaction>
    <physiologicalReaction direction="right-to-left" evidence="5">
        <dbReference type="Rhea" id="RHEA:55874"/>
    </physiologicalReaction>
</comment>
<comment type="similarity">
    <text evidence="6">Belongs to the azoreductase type 1 family.</text>
</comment>
<dbReference type="RefSeq" id="WP_176976972.1">
    <property type="nucleotide sequence ID" value="NZ_JABZEO010000008.1"/>
</dbReference>
<dbReference type="Gene3D" id="3.40.50.360">
    <property type="match status" value="1"/>
</dbReference>
<accession>A0A850RL59</accession>
<feature type="binding site" evidence="6">
    <location>
        <begin position="96"/>
        <end position="99"/>
    </location>
    <ligand>
        <name>FMN</name>
        <dbReference type="ChEBI" id="CHEBI:58210"/>
    </ligand>
</feature>
<dbReference type="InterPro" id="IPR050104">
    <property type="entry name" value="FMN-dep_NADH:Q_OxRdtase_AzoR1"/>
</dbReference>
<evidence type="ECO:0000256" key="1">
    <source>
        <dbReference type="ARBA" id="ARBA00022630"/>
    </source>
</evidence>
<dbReference type="GO" id="GO:0009055">
    <property type="term" value="F:electron transfer activity"/>
    <property type="evidence" value="ECO:0007669"/>
    <property type="project" value="UniProtKB-UniRule"/>
</dbReference>
<dbReference type="InterPro" id="IPR003680">
    <property type="entry name" value="Flavodoxin_fold"/>
</dbReference>
<evidence type="ECO:0000313" key="9">
    <source>
        <dbReference type="Proteomes" id="UP000592294"/>
    </source>
</evidence>
<feature type="binding site" evidence="6">
    <location>
        <begin position="140"/>
        <end position="143"/>
    </location>
    <ligand>
        <name>FMN</name>
        <dbReference type="ChEBI" id="CHEBI:58210"/>
    </ligand>
</feature>
<dbReference type="HAMAP" id="MF_01216">
    <property type="entry name" value="Azoreductase_type1"/>
    <property type="match status" value="1"/>
</dbReference>
<comment type="function">
    <text evidence="6">Also exhibits azoreductase activity. Catalyzes the reductive cleavage of the azo bond in aromatic azo compounds to the corresponding amines.</text>
</comment>
<evidence type="ECO:0000256" key="5">
    <source>
        <dbReference type="ARBA" id="ARBA00048542"/>
    </source>
</evidence>
<organism evidence="8 9">
    <name type="scientific">Allochromatium humboldtianum</name>
    <dbReference type="NCBI Taxonomy" id="504901"/>
    <lineage>
        <taxon>Bacteria</taxon>
        <taxon>Pseudomonadati</taxon>
        <taxon>Pseudomonadota</taxon>
        <taxon>Gammaproteobacteria</taxon>
        <taxon>Chromatiales</taxon>
        <taxon>Chromatiaceae</taxon>
        <taxon>Allochromatium</taxon>
    </lineage>
</organism>
<dbReference type="EC" id="1.7.1.17" evidence="6"/>